<dbReference type="InterPro" id="IPR017853">
    <property type="entry name" value="GH"/>
</dbReference>
<dbReference type="InterPro" id="IPR036881">
    <property type="entry name" value="Glyco_hydro_3_C_sf"/>
</dbReference>
<keyword evidence="5" id="KW-0326">Glycosidase</keyword>
<dbReference type="PANTHER" id="PTHR30480:SF13">
    <property type="entry name" value="BETA-HEXOSAMINIDASE"/>
    <property type="match status" value="1"/>
</dbReference>
<evidence type="ECO:0000256" key="4">
    <source>
        <dbReference type="ARBA" id="ARBA00022801"/>
    </source>
</evidence>
<comment type="catalytic activity">
    <reaction evidence="1">
        <text>Hydrolysis of terminal non-reducing N-acetyl-D-hexosamine residues in N-acetyl-beta-D-hexosaminides.</text>
        <dbReference type="EC" id="3.2.1.52"/>
    </reaction>
</comment>
<dbReference type="Proteomes" id="UP000184532">
    <property type="component" value="Unassembled WGS sequence"/>
</dbReference>
<dbReference type="AlphaFoldDB" id="A0A1M5Q7Q2"/>
<dbReference type="STRING" id="570519.SAMN04488116_3545"/>
<dbReference type="Pfam" id="PF00933">
    <property type="entry name" value="Glyco_hydro_3"/>
    <property type="match status" value="1"/>
</dbReference>
<dbReference type="EC" id="3.2.1.52" evidence="3"/>
<dbReference type="SUPFAM" id="SSF56601">
    <property type="entry name" value="beta-lactamase/transpeptidase-like"/>
    <property type="match status" value="1"/>
</dbReference>
<keyword evidence="9" id="KW-1185">Reference proteome</keyword>
<dbReference type="Gene3D" id="3.40.710.10">
    <property type="entry name" value="DD-peptidase/beta-lactamase superfamily"/>
    <property type="match status" value="1"/>
</dbReference>
<dbReference type="GO" id="GO:0005975">
    <property type="term" value="P:carbohydrate metabolic process"/>
    <property type="evidence" value="ECO:0007669"/>
    <property type="project" value="InterPro"/>
</dbReference>
<evidence type="ECO:0000256" key="2">
    <source>
        <dbReference type="ARBA" id="ARBA00005336"/>
    </source>
</evidence>
<evidence type="ECO:0000313" key="8">
    <source>
        <dbReference type="EMBL" id="SHH09936.1"/>
    </source>
</evidence>
<accession>A0A1M5Q7Q2</accession>
<evidence type="ECO:0000313" key="9">
    <source>
        <dbReference type="Proteomes" id="UP000184532"/>
    </source>
</evidence>
<comment type="similarity">
    <text evidence="2">Belongs to the glycosyl hydrolase 3 family.</text>
</comment>
<keyword evidence="4" id="KW-0378">Hydrolase</keyword>
<dbReference type="SUPFAM" id="SSF52279">
    <property type="entry name" value="Beta-D-glucan exohydrolase, C-terminal domain"/>
    <property type="match status" value="1"/>
</dbReference>
<dbReference type="Gene3D" id="3.40.50.1700">
    <property type="entry name" value="Glycoside hydrolase family 3 C-terminal domain"/>
    <property type="match status" value="1"/>
</dbReference>
<dbReference type="PANTHER" id="PTHR30480">
    <property type="entry name" value="BETA-HEXOSAMINIDASE-RELATED"/>
    <property type="match status" value="1"/>
</dbReference>
<proteinExistence type="inferred from homology"/>
<dbReference type="GO" id="GO:0009254">
    <property type="term" value="P:peptidoglycan turnover"/>
    <property type="evidence" value="ECO:0007669"/>
    <property type="project" value="TreeGrafter"/>
</dbReference>
<dbReference type="PROSITE" id="PS00775">
    <property type="entry name" value="GLYCOSYL_HYDROL_F3"/>
    <property type="match status" value="1"/>
</dbReference>
<dbReference type="InterPro" id="IPR050226">
    <property type="entry name" value="NagZ_Beta-hexosaminidase"/>
</dbReference>
<dbReference type="EMBL" id="FQWL01000011">
    <property type="protein sequence ID" value="SHH09936.1"/>
    <property type="molecule type" value="Genomic_DNA"/>
</dbReference>
<feature type="domain" description="Glycoside hydrolase family 3 N-terminal" evidence="7">
    <location>
        <begin position="45"/>
        <end position="359"/>
    </location>
</feature>
<evidence type="ECO:0000259" key="6">
    <source>
        <dbReference type="Pfam" id="PF00144"/>
    </source>
</evidence>
<reference evidence="9" key="1">
    <citation type="submission" date="2016-11" db="EMBL/GenBank/DDBJ databases">
        <authorList>
            <person name="Varghese N."/>
            <person name="Submissions S."/>
        </authorList>
    </citation>
    <scope>NUCLEOTIDE SEQUENCE [LARGE SCALE GENOMIC DNA]</scope>
    <source>
        <strain evidence="9">DSM 22638</strain>
    </source>
</reference>
<dbReference type="SUPFAM" id="SSF51445">
    <property type="entry name" value="(Trans)glycosidases"/>
    <property type="match status" value="1"/>
</dbReference>
<evidence type="ECO:0000256" key="1">
    <source>
        <dbReference type="ARBA" id="ARBA00001231"/>
    </source>
</evidence>
<dbReference type="InterPro" id="IPR001466">
    <property type="entry name" value="Beta-lactam-related"/>
</dbReference>
<sequence>MRINFYFPLFLLCCVVLRGQQNPLITNDTIAQQAWVNIQYDAMSLDERIGQLFMVSVASNQAKSSTDRIKTLIAQHQIGGVIFSRGGPDRQAKLTNQYQAVSKVPLLIGMDAEWGLAMRLDSTYAFPWNMTLGAIQDSATVEKVGFQIGKHAKRLGVHINFAPDIDVNNNPKNPIIGNRSFGEDPINVAQKGIAFMKGLEKAGILTCGKHFPGHGDTATDSHHALPVIESSKQRLDSIELYPYKKLIESGLNSVMVAHLGVPSLELREGLPSTLSEQIISGVLREELGFQGLVFTDALNMKAVSEFAPEGEVELQAFLAGNDVLLMPENVLEAKAKFVEAYNAGRITEERLSASVKKILMAKYKVGLNTYKPIELENLYKDLNGVENDVVYEEAMEGAITVAKNNFSILPIKKLENKRIAYVGFGDDPGSTFLNTLNQYADVAYVKAKDIASYRKELAKYNLVIIGFHKSNKSPWKSYKFSENELFWLQEISRLRTSNTILALFAKPYALLDVANFDTIDALVVGYQNSGIAQEKVAEAIFGAIGANGKLPVSASDTFPVHTGLKLKPLQRLGYSFPERVGLNSSKLAAVDSLVQVGLDSLMYPGAQVLIAKKGKVVYNKSFGKPTYTTEQQVSQEHIYDLASLTKILSTLPLIMKMEEEGKIALNNTFKELVPEYEESELKDVTVLKALSHYGRLPAWIAFYIRTLTKNRKPSPEFYRNKPTAGFSYKVADNLYLTDAYKDSIYNRIGRQELKSNRYRYSDVAYYVFKKYIEDTYGASLDTLINDFLYVPMGLKHTSFNPLEKFEKEEIVPTEEDNYYRYQTVQGYVHDMGAAMQGGVGGHAGLFSNANDVAKIMQMYLQGGVYGGVRFLNERTIKKFNTCYFCHKDVRRGVGFDKPQIKEKGPTCGCVSRKSFGHSGFTGTYTWADPDEELVYVFLSNRTYPSASNTQLVKSGLRTRIQQAIYDSIIN</sequence>
<dbReference type="Pfam" id="PF00144">
    <property type="entry name" value="Beta-lactamase"/>
    <property type="match status" value="1"/>
</dbReference>
<dbReference type="OrthoDB" id="9805821at2"/>
<evidence type="ECO:0000259" key="7">
    <source>
        <dbReference type="Pfam" id="PF00933"/>
    </source>
</evidence>
<dbReference type="InterPro" id="IPR001764">
    <property type="entry name" value="Glyco_hydro_3_N"/>
</dbReference>
<evidence type="ECO:0000256" key="5">
    <source>
        <dbReference type="ARBA" id="ARBA00023295"/>
    </source>
</evidence>
<dbReference type="InterPro" id="IPR012338">
    <property type="entry name" value="Beta-lactam/transpept-like"/>
</dbReference>
<name>A0A1M5Q7Q2_9FLAO</name>
<dbReference type="Gene3D" id="3.20.20.300">
    <property type="entry name" value="Glycoside hydrolase, family 3, N-terminal domain"/>
    <property type="match status" value="1"/>
</dbReference>
<gene>
    <name evidence="8" type="ORF">SAMN04488116_3545</name>
</gene>
<dbReference type="GO" id="GO:0004563">
    <property type="term" value="F:beta-N-acetylhexosaminidase activity"/>
    <property type="evidence" value="ECO:0007669"/>
    <property type="project" value="UniProtKB-EC"/>
</dbReference>
<protein>
    <recommendedName>
        <fullName evidence="3">beta-N-acetylhexosaminidase</fullName>
        <ecNumber evidence="3">3.2.1.52</ecNumber>
    </recommendedName>
</protein>
<dbReference type="InterPro" id="IPR019800">
    <property type="entry name" value="Glyco_hydro_3_AS"/>
</dbReference>
<feature type="domain" description="Beta-lactamase-related" evidence="6">
    <location>
        <begin position="591"/>
        <end position="947"/>
    </location>
</feature>
<dbReference type="RefSeq" id="WP_073182111.1">
    <property type="nucleotide sequence ID" value="NZ_FQWL01000011.1"/>
</dbReference>
<evidence type="ECO:0000256" key="3">
    <source>
        <dbReference type="ARBA" id="ARBA00012663"/>
    </source>
</evidence>
<organism evidence="8 9">
    <name type="scientific">Flagellimonas flava</name>
    <dbReference type="NCBI Taxonomy" id="570519"/>
    <lineage>
        <taxon>Bacteria</taxon>
        <taxon>Pseudomonadati</taxon>
        <taxon>Bacteroidota</taxon>
        <taxon>Flavobacteriia</taxon>
        <taxon>Flavobacteriales</taxon>
        <taxon>Flavobacteriaceae</taxon>
        <taxon>Flagellimonas</taxon>
    </lineage>
</organism>
<dbReference type="InterPro" id="IPR036962">
    <property type="entry name" value="Glyco_hydro_3_N_sf"/>
</dbReference>